<organism evidence="2 3">
    <name type="scientific">Pseudomonas vanderleydeniana</name>
    <dbReference type="NCBI Taxonomy" id="2745495"/>
    <lineage>
        <taxon>Bacteria</taxon>
        <taxon>Pseudomonadati</taxon>
        <taxon>Pseudomonadota</taxon>
        <taxon>Gammaproteobacteria</taxon>
        <taxon>Pseudomonadales</taxon>
        <taxon>Pseudomonadaceae</taxon>
        <taxon>Pseudomonas</taxon>
    </lineage>
</organism>
<dbReference type="GO" id="GO:0051082">
    <property type="term" value="F:unfolded protein binding"/>
    <property type="evidence" value="ECO:0007669"/>
    <property type="project" value="InterPro"/>
</dbReference>
<dbReference type="GO" id="GO:0031072">
    <property type="term" value="F:heat shock protein binding"/>
    <property type="evidence" value="ECO:0007669"/>
    <property type="project" value="InterPro"/>
</dbReference>
<evidence type="ECO:0000256" key="1">
    <source>
        <dbReference type="SAM" id="Phobius"/>
    </source>
</evidence>
<dbReference type="InterPro" id="IPR001305">
    <property type="entry name" value="HSP_DnaJ_Cys-rich_dom"/>
</dbReference>
<reference evidence="2 3" key="2">
    <citation type="journal article" date="2021" name="Microorganisms">
        <title>The Ever-Expanding Pseudomonas Genus: Description of 43 New Species and Partition of the Pseudomonas putida Group.</title>
        <authorList>
            <person name="Girard L."/>
            <person name="Lood C."/>
            <person name="Hofte M."/>
            <person name="Vandamme P."/>
            <person name="Rokni-Zadeh H."/>
            <person name="van Noort V."/>
            <person name="Lavigne R."/>
            <person name="De Mot R."/>
        </authorList>
    </citation>
    <scope>NUCLEOTIDE SEQUENCE [LARGE SCALE GENOMIC DNA]</scope>
    <source>
        <strain evidence="2 3">RW8P3</strain>
    </source>
</reference>
<dbReference type="EMBL" id="CP077093">
    <property type="protein sequence ID" value="QXI30728.1"/>
    <property type="molecule type" value="Genomic_DNA"/>
</dbReference>
<sequence>MSGTAGFTANDIAQAMKAKAEEAFGDKVTSPFGVEAIEQHRAEITYTVTVEHAFEYQSRAVRRATGPLYDQAHIRSVLTQRQNQLLNAPGYLREHTQAQLKNNVARYREPGRFHVLSDSEVCCGVEACHGCAGRGTCNCSTCHGHASYTCSRCYGQCRMTCTGCNGRGSSPTFVNNAPQRCFQCSGSGRVICHGCHGSGRVVCHACRGGQVTCNTCSGAGELIYEYHLEVLADTAVNYGWGTMSADWMLPAMREVMNTPERHAVFAVDRYQVDSDNPQVFTASGHVVAAQAVVSHQQASGTCRFIGPKLQAVFLDGVLSGGFKKAVDGVKNHEDIHQVNRASGSRIARQLIREMEQHADVQQASPVRKGIISAADAAAFIHSRHQALQHIIATRHRFRWSAVLRFALALSVMLTVFYGLMSLLSRQVPSALTGNEGFLGLFALQHNHGSVAAAFLQPLNQLVNSVINKGDYWQLACWLLAALLFNRCFLPKLAPRVWGWAEGRLLRGILLSVPGIVLLNLFMALHPSAYVTLRFTELVPNLHWNGAMGRITQWGITYVPQICALSLVISLVRYKAAGVHWGQRMLRMLLQKRDVSKYHALIR</sequence>
<keyword evidence="3" id="KW-1185">Reference proteome</keyword>
<dbReference type="AlphaFoldDB" id="A0A9E6PR90"/>
<feature type="transmembrane region" description="Helical" evidence="1">
    <location>
        <begin position="508"/>
        <end position="530"/>
    </location>
</feature>
<accession>A0A9E6PR90</accession>
<keyword evidence="1" id="KW-0472">Membrane</keyword>
<reference evidence="2 3" key="1">
    <citation type="journal article" date="2020" name="Microorganisms">
        <title>Reliable Identification of Environmental Pseudomonas Isolates Using the rpoD Gene.</title>
        <authorList>
            <consortium name="The Broad Institute Genome Sequencing Platform"/>
            <person name="Girard L."/>
            <person name="Lood C."/>
            <person name="Rokni-Zadeh H."/>
            <person name="van Noort V."/>
            <person name="Lavigne R."/>
            <person name="De Mot R."/>
        </authorList>
    </citation>
    <scope>NUCLEOTIDE SEQUENCE [LARGE SCALE GENOMIC DNA]</scope>
    <source>
        <strain evidence="2 3">RW8P3</strain>
    </source>
</reference>
<name>A0A9E6PR90_9PSED</name>
<feature type="transmembrane region" description="Helical" evidence="1">
    <location>
        <begin position="401"/>
        <end position="420"/>
    </location>
</feature>
<evidence type="ECO:0000313" key="2">
    <source>
        <dbReference type="EMBL" id="QXI30728.1"/>
    </source>
</evidence>
<evidence type="ECO:0000313" key="3">
    <source>
        <dbReference type="Proteomes" id="UP000634530"/>
    </source>
</evidence>
<dbReference type="CDD" id="cd10719">
    <property type="entry name" value="DnaJ_zf"/>
    <property type="match status" value="1"/>
</dbReference>
<dbReference type="KEGG" id="pvw:HU752_012615"/>
<keyword evidence="1" id="KW-1133">Transmembrane helix</keyword>
<feature type="transmembrane region" description="Helical" evidence="1">
    <location>
        <begin position="550"/>
        <end position="573"/>
    </location>
</feature>
<gene>
    <name evidence="2" type="ORF">HU752_012615</name>
</gene>
<keyword evidence="1" id="KW-0812">Transmembrane</keyword>
<evidence type="ECO:0008006" key="4">
    <source>
        <dbReference type="Google" id="ProtNLM"/>
    </source>
</evidence>
<proteinExistence type="predicted"/>
<feature type="transmembrane region" description="Helical" evidence="1">
    <location>
        <begin position="471"/>
        <end position="488"/>
    </location>
</feature>
<dbReference type="Proteomes" id="UP000634530">
    <property type="component" value="Chromosome"/>
</dbReference>
<protein>
    <recommendedName>
        <fullName evidence="4">CR-type domain-containing protein</fullName>
    </recommendedName>
</protein>
<dbReference type="RefSeq" id="WP_186679683.1">
    <property type="nucleotide sequence ID" value="NZ_CP077093.1"/>
</dbReference>